<name>A0A3A6UMB8_9GAMM</name>
<dbReference type="InterPro" id="IPR017703">
    <property type="entry name" value="YgfZ/GCV_T_CS"/>
</dbReference>
<dbReference type="InterPro" id="IPR045179">
    <property type="entry name" value="YgfZ/GcvT"/>
</dbReference>
<dbReference type="SUPFAM" id="SSF101790">
    <property type="entry name" value="Aminomethyltransferase beta-barrel domain"/>
    <property type="match status" value="1"/>
</dbReference>
<comment type="caution">
    <text evidence="2">The sequence shown here is derived from an EMBL/GenBank/DDBJ whole genome shotgun (WGS) entry which is preliminary data.</text>
</comment>
<evidence type="ECO:0000313" key="3">
    <source>
        <dbReference type="Proteomes" id="UP000273022"/>
    </source>
</evidence>
<keyword evidence="3" id="KW-1185">Reference proteome</keyword>
<gene>
    <name evidence="2" type="primary">ygfZ</name>
    <name evidence="2" type="ORF">D5R81_03625</name>
</gene>
<dbReference type="AlphaFoldDB" id="A0A3A6UMB8"/>
<dbReference type="InterPro" id="IPR029043">
    <property type="entry name" value="GcvT/YgfZ_C"/>
</dbReference>
<evidence type="ECO:0000313" key="2">
    <source>
        <dbReference type="EMBL" id="RJY18854.1"/>
    </source>
</evidence>
<proteinExistence type="predicted"/>
<sequence>MPVSLLNPDWGLQESSPALLICKLSHLGLISLADEQAASFLQGQVTADVTSLDSDSWCWGAHCDPKGKMLASFRLFNAKSLLWLLMPKSTLAVDLPQLQKYAVFSKVTLKDECQDWQLYGVSGDNAESFITERFGAVSTDVVEFDDGIIIKDSGRYIIVSSPEFANALFADQAIYESSSWQAQEIILGYPNIAANHSGEYVPQMCNLDAIGGISFTKGCYMGQETVARMKYRGGNKRALYILSGTVSELMTKDNFIEIELESGYRKAGNVIEFAQRGEQVLLTAVLANDTEGTARFRIAGDLSSQLMIKPLPYDLTDEE</sequence>
<feature type="domain" description="tRNA-modifying protein YgfZ-like beta-barrel" evidence="1">
    <location>
        <begin position="235"/>
        <end position="301"/>
    </location>
</feature>
<dbReference type="Gene3D" id="3.30.70.1400">
    <property type="entry name" value="Aminomethyltransferase beta-barrel domains"/>
    <property type="match status" value="1"/>
</dbReference>
<dbReference type="Gene3D" id="2.40.30.160">
    <property type="match status" value="1"/>
</dbReference>
<dbReference type="InterPro" id="IPR048451">
    <property type="entry name" value="YgfZ_barrel"/>
</dbReference>
<dbReference type="NCBIfam" id="TIGR03317">
    <property type="entry name" value="ygfZ_signature"/>
    <property type="match status" value="1"/>
</dbReference>
<dbReference type="PANTHER" id="PTHR22602">
    <property type="entry name" value="TRANSFERASE CAF17, MITOCHONDRIAL-RELATED"/>
    <property type="match status" value="1"/>
</dbReference>
<dbReference type="EMBL" id="QYYH01000014">
    <property type="protein sequence ID" value="RJY18854.1"/>
    <property type="molecule type" value="Genomic_DNA"/>
</dbReference>
<dbReference type="SUPFAM" id="SSF103025">
    <property type="entry name" value="Folate-binding domain"/>
    <property type="match status" value="1"/>
</dbReference>
<evidence type="ECO:0000259" key="1">
    <source>
        <dbReference type="Pfam" id="PF21130"/>
    </source>
</evidence>
<organism evidence="2 3">
    <name type="scientific">Parashewanella spongiae</name>
    <dbReference type="NCBI Taxonomy" id="342950"/>
    <lineage>
        <taxon>Bacteria</taxon>
        <taxon>Pseudomonadati</taxon>
        <taxon>Pseudomonadota</taxon>
        <taxon>Gammaproteobacteria</taxon>
        <taxon>Alteromonadales</taxon>
        <taxon>Shewanellaceae</taxon>
        <taxon>Parashewanella</taxon>
    </lineage>
</organism>
<dbReference type="OrthoDB" id="9796287at2"/>
<dbReference type="GO" id="GO:0016226">
    <property type="term" value="P:iron-sulfur cluster assembly"/>
    <property type="evidence" value="ECO:0007669"/>
    <property type="project" value="TreeGrafter"/>
</dbReference>
<dbReference type="NCBIfam" id="NF007110">
    <property type="entry name" value="PRK09559.1"/>
    <property type="match status" value="1"/>
</dbReference>
<dbReference type="PANTHER" id="PTHR22602:SF0">
    <property type="entry name" value="TRANSFERASE CAF17, MITOCHONDRIAL-RELATED"/>
    <property type="match status" value="1"/>
</dbReference>
<dbReference type="Pfam" id="PF21130">
    <property type="entry name" value="YgfZ_barrel"/>
    <property type="match status" value="1"/>
</dbReference>
<protein>
    <submittedName>
        <fullName evidence="2">tRNA-modifying protein YgfZ</fullName>
    </submittedName>
</protein>
<dbReference type="Gene3D" id="3.30.70.1630">
    <property type="match status" value="1"/>
</dbReference>
<accession>A0A3A6UMB8</accession>
<reference evidence="2 3" key="1">
    <citation type="submission" date="2018-09" db="EMBL/GenBank/DDBJ databases">
        <title>Phylogeny of the Shewanellaceae, and recommendation for two new genera, Pseudoshewanella and Parashewanella.</title>
        <authorList>
            <person name="Wang G."/>
        </authorList>
    </citation>
    <scope>NUCLEOTIDE SEQUENCE [LARGE SCALE GENOMIC DNA]</scope>
    <source>
        <strain evidence="2 3">KCTC 22492</strain>
    </source>
</reference>
<dbReference type="Proteomes" id="UP000273022">
    <property type="component" value="Unassembled WGS sequence"/>
</dbReference>
<dbReference type="RefSeq" id="WP_121852294.1">
    <property type="nucleotide sequence ID" value="NZ_CP037952.1"/>
</dbReference>